<sequence length="222" mass="25189">MKSIQPNPVILIHGIDDTALVFQTMSQQLSRQGWDVHSLSLTPSNGEIGLDRLAQQIADYVSLTFKENQPFDLVGFSMGGIISRYYVQRLGGIQRVQRFVTISSPHCGSWVGYARHNIGCQQMRPNSRFLNDLKRDIHILDKIDFTSIWTPYDLMIVPAHSSCISVGREIILPILLHSWMLTDPRCIAQVAQVLAEPLRQNHAKTPQPRPVSPRYLYQEQGI</sequence>
<evidence type="ECO:0000313" key="1">
    <source>
        <dbReference type="EMBL" id="MDL5056151.1"/>
    </source>
</evidence>
<dbReference type="Proteomes" id="UP001230986">
    <property type="component" value="Unassembled WGS sequence"/>
</dbReference>
<name>A0ABT7LVU3_9CYAN</name>
<dbReference type="PANTHER" id="PTHR37946:SF1">
    <property type="entry name" value="SLL1969 PROTEIN"/>
    <property type="match status" value="1"/>
</dbReference>
<comment type="caution">
    <text evidence="1">The sequence shown here is derived from an EMBL/GenBank/DDBJ whole genome shotgun (WGS) entry which is preliminary data.</text>
</comment>
<accession>A0ABT7LVU3</accession>
<protein>
    <submittedName>
        <fullName evidence="1">Triacylglycerol lipase</fullName>
    </submittedName>
</protein>
<keyword evidence="2" id="KW-1185">Reference proteome</keyword>
<gene>
    <name evidence="1" type="ORF">QQ055_01495</name>
</gene>
<evidence type="ECO:0000313" key="2">
    <source>
        <dbReference type="Proteomes" id="UP001230986"/>
    </source>
</evidence>
<reference evidence="1 2" key="1">
    <citation type="submission" date="2023-06" db="EMBL/GenBank/DDBJ databases">
        <title>Whole genome sequence of Oscillatoria calcuttensis NRMC-F 0142.</title>
        <authorList>
            <person name="Shakena Fathima T."/>
            <person name="Muralitharan G."/>
            <person name="Thajuddin N."/>
        </authorList>
    </citation>
    <scope>NUCLEOTIDE SEQUENCE [LARGE SCALE GENOMIC DNA]</scope>
    <source>
        <strain evidence="1 2">NRMC-F 0142</strain>
    </source>
</reference>
<proteinExistence type="predicted"/>
<dbReference type="InterPro" id="IPR029058">
    <property type="entry name" value="AB_hydrolase_fold"/>
</dbReference>
<dbReference type="PANTHER" id="PTHR37946">
    <property type="entry name" value="SLL1969 PROTEIN"/>
    <property type="match status" value="1"/>
</dbReference>
<organism evidence="1 2">
    <name type="scientific">Geitlerinema calcuttense NRMC-F 0142</name>
    <dbReference type="NCBI Taxonomy" id="2922238"/>
    <lineage>
        <taxon>Bacteria</taxon>
        <taxon>Bacillati</taxon>
        <taxon>Cyanobacteriota</taxon>
        <taxon>Cyanophyceae</taxon>
        <taxon>Geitlerinematales</taxon>
        <taxon>Geitlerinemataceae</taxon>
        <taxon>Geitlerinema</taxon>
    </lineage>
</organism>
<dbReference type="EMBL" id="JASVEJ010000005">
    <property type="protein sequence ID" value="MDL5056151.1"/>
    <property type="molecule type" value="Genomic_DNA"/>
</dbReference>
<dbReference type="RefSeq" id="WP_283357403.1">
    <property type="nucleotide sequence ID" value="NZ_JASVEJ010000005.1"/>
</dbReference>
<dbReference type="SUPFAM" id="SSF53474">
    <property type="entry name" value="alpha/beta-Hydrolases"/>
    <property type="match status" value="1"/>
</dbReference>
<dbReference type="Gene3D" id="3.40.50.1820">
    <property type="entry name" value="alpha/beta hydrolase"/>
    <property type="match status" value="1"/>
</dbReference>
<dbReference type="Pfam" id="PF02089">
    <property type="entry name" value="Palm_thioest"/>
    <property type="match status" value="1"/>
</dbReference>